<dbReference type="OrthoDB" id="9814708at2"/>
<keyword evidence="3 6" id="KW-0479">Metal-binding</keyword>
<evidence type="ECO:0000313" key="10">
    <source>
        <dbReference type="EMBL" id="OOS23143.1"/>
    </source>
</evidence>
<dbReference type="Gene3D" id="1.10.760.10">
    <property type="entry name" value="Cytochrome c-like domain"/>
    <property type="match status" value="1"/>
</dbReference>
<dbReference type="GO" id="GO:0005506">
    <property type="term" value="F:iron ion binding"/>
    <property type="evidence" value="ECO:0007669"/>
    <property type="project" value="InterPro"/>
</dbReference>
<evidence type="ECO:0000256" key="7">
    <source>
        <dbReference type="SAM" id="MobiDB-lite"/>
    </source>
</evidence>
<evidence type="ECO:0000313" key="11">
    <source>
        <dbReference type="Proteomes" id="UP000189800"/>
    </source>
</evidence>
<evidence type="ECO:0000259" key="9">
    <source>
        <dbReference type="PROSITE" id="PS51007"/>
    </source>
</evidence>
<sequence>MKLHYPVVLLCASLALMACGEEKKAENAPAKPAAAQTSAPATDTKTQATGNSTDANKDATDATAKPSEPTPADTTAKAEMVKPASLEVGKARYEATCKVCHDQGMLDAPKLSDKAGWAKRAEQGVETLYQHSAQGFNKMPAQASAEVSEAEVYAAVDYMLSQAK</sequence>
<dbReference type="RefSeq" id="WP_078254634.1">
    <property type="nucleotide sequence ID" value="NZ_MUYU01000019.1"/>
</dbReference>
<dbReference type="STRING" id="470453.B0680_08265"/>
<evidence type="ECO:0000256" key="5">
    <source>
        <dbReference type="ARBA" id="ARBA00023004"/>
    </source>
</evidence>
<gene>
    <name evidence="10" type="ORF">B0680_08265</name>
</gene>
<keyword evidence="8" id="KW-0732">Signal</keyword>
<feature type="region of interest" description="Disordered" evidence="7">
    <location>
        <begin position="25"/>
        <end position="80"/>
    </location>
</feature>
<dbReference type="SUPFAM" id="SSF46626">
    <property type="entry name" value="Cytochrome c"/>
    <property type="match status" value="1"/>
</dbReference>
<reference evidence="10 11" key="1">
    <citation type="submission" date="2017-02" db="EMBL/GenBank/DDBJ databases">
        <title>Draft genome sequence of Moraxella pluranimalium CCUG 54913T type strain.</title>
        <authorList>
            <person name="Salva-Serra F."/>
            <person name="Engstrom-Jakobsson H."/>
            <person name="Thorell K."/>
            <person name="Jaen-Luchoro D."/>
            <person name="Gonzales-Siles L."/>
            <person name="Karlsson R."/>
            <person name="Yazdan S."/>
            <person name="Boulund F."/>
            <person name="Johnning A."/>
            <person name="Engstrand L."/>
            <person name="Kristiansson E."/>
            <person name="Moore E."/>
        </authorList>
    </citation>
    <scope>NUCLEOTIDE SEQUENCE [LARGE SCALE GENOMIC DNA]</scope>
    <source>
        <strain evidence="10 11">CCUG 54913</strain>
    </source>
</reference>
<dbReference type="PROSITE" id="PS51257">
    <property type="entry name" value="PROKAR_LIPOPROTEIN"/>
    <property type="match status" value="1"/>
</dbReference>
<comment type="caution">
    <text evidence="10">The sequence shown here is derived from an EMBL/GenBank/DDBJ whole genome shotgun (WGS) entry which is preliminary data.</text>
</comment>
<dbReference type="AlphaFoldDB" id="A0A1T0CLG5"/>
<keyword evidence="1" id="KW-0813">Transport</keyword>
<dbReference type="GO" id="GO:0020037">
    <property type="term" value="F:heme binding"/>
    <property type="evidence" value="ECO:0007669"/>
    <property type="project" value="InterPro"/>
</dbReference>
<keyword evidence="4" id="KW-0249">Electron transport</keyword>
<dbReference type="PRINTS" id="PR00607">
    <property type="entry name" value="CYTCHROMECIE"/>
</dbReference>
<dbReference type="Pfam" id="PF13442">
    <property type="entry name" value="Cytochrome_CBB3"/>
    <property type="match status" value="1"/>
</dbReference>
<dbReference type="InterPro" id="IPR009056">
    <property type="entry name" value="Cyt_c-like_dom"/>
</dbReference>
<dbReference type="EMBL" id="MUYU01000019">
    <property type="protein sequence ID" value="OOS23143.1"/>
    <property type="molecule type" value="Genomic_DNA"/>
</dbReference>
<protein>
    <recommendedName>
        <fullName evidence="9">Cytochrome c domain-containing protein</fullName>
    </recommendedName>
</protein>
<feature type="chain" id="PRO_5012278301" description="Cytochrome c domain-containing protein" evidence="8">
    <location>
        <begin position="19"/>
        <end position="164"/>
    </location>
</feature>
<dbReference type="Proteomes" id="UP000189800">
    <property type="component" value="Unassembled WGS sequence"/>
</dbReference>
<dbReference type="GO" id="GO:0009055">
    <property type="term" value="F:electron transfer activity"/>
    <property type="evidence" value="ECO:0007669"/>
    <property type="project" value="InterPro"/>
</dbReference>
<proteinExistence type="predicted"/>
<dbReference type="PROSITE" id="PS51007">
    <property type="entry name" value="CYTC"/>
    <property type="match status" value="1"/>
</dbReference>
<name>A0A1T0CLG5_9GAMM</name>
<keyword evidence="2 6" id="KW-0349">Heme</keyword>
<accession>A0A1T0CLG5</accession>
<evidence type="ECO:0000256" key="8">
    <source>
        <dbReference type="SAM" id="SignalP"/>
    </source>
</evidence>
<evidence type="ECO:0000256" key="6">
    <source>
        <dbReference type="PROSITE-ProRule" id="PRU00433"/>
    </source>
</evidence>
<feature type="domain" description="Cytochrome c" evidence="9">
    <location>
        <begin position="84"/>
        <end position="163"/>
    </location>
</feature>
<evidence type="ECO:0000256" key="2">
    <source>
        <dbReference type="ARBA" id="ARBA00022617"/>
    </source>
</evidence>
<dbReference type="PANTHER" id="PTHR40942:SF4">
    <property type="entry name" value="CYTOCHROME C5"/>
    <property type="match status" value="1"/>
</dbReference>
<dbReference type="PANTHER" id="PTHR40942">
    <property type="match status" value="1"/>
</dbReference>
<feature type="signal peptide" evidence="8">
    <location>
        <begin position="1"/>
        <end position="18"/>
    </location>
</feature>
<organism evidence="10 11">
    <name type="scientific">Moraxella pluranimalium</name>
    <dbReference type="NCBI Taxonomy" id="470453"/>
    <lineage>
        <taxon>Bacteria</taxon>
        <taxon>Pseudomonadati</taxon>
        <taxon>Pseudomonadota</taxon>
        <taxon>Gammaproteobacteria</taxon>
        <taxon>Moraxellales</taxon>
        <taxon>Moraxellaceae</taxon>
        <taxon>Moraxella</taxon>
    </lineage>
</organism>
<dbReference type="InterPro" id="IPR036909">
    <property type="entry name" value="Cyt_c-like_dom_sf"/>
</dbReference>
<evidence type="ECO:0000256" key="4">
    <source>
        <dbReference type="ARBA" id="ARBA00022982"/>
    </source>
</evidence>
<evidence type="ECO:0000256" key="3">
    <source>
        <dbReference type="ARBA" id="ARBA00022723"/>
    </source>
</evidence>
<keyword evidence="5 6" id="KW-0408">Iron</keyword>
<dbReference type="InterPro" id="IPR002323">
    <property type="entry name" value="Cyt_CIE"/>
</dbReference>
<feature type="compositionally biased region" description="Low complexity" evidence="7">
    <location>
        <begin position="27"/>
        <end position="44"/>
    </location>
</feature>
<evidence type="ECO:0000256" key="1">
    <source>
        <dbReference type="ARBA" id="ARBA00022448"/>
    </source>
</evidence>
<keyword evidence="11" id="KW-1185">Reference proteome</keyword>